<accession>A0A4R5MHQ8</accession>
<comment type="caution">
    <text evidence="2">The sequence shown here is derived from an EMBL/GenBank/DDBJ whole genome shotgun (WGS) entry which is preliminary data.</text>
</comment>
<dbReference type="Proteomes" id="UP000295668">
    <property type="component" value="Unassembled WGS sequence"/>
</dbReference>
<keyword evidence="1" id="KW-0812">Transmembrane</keyword>
<evidence type="ECO:0000313" key="3">
    <source>
        <dbReference type="Proteomes" id="UP000295668"/>
    </source>
</evidence>
<keyword evidence="3" id="KW-1185">Reference proteome</keyword>
<keyword evidence="1" id="KW-1133">Transmembrane helix</keyword>
<organism evidence="2 3">
    <name type="scientific">Pedobacter changchengzhani</name>
    <dbReference type="NCBI Taxonomy" id="2529274"/>
    <lineage>
        <taxon>Bacteria</taxon>
        <taxon>Pseudomonadati</taxon>
        <taxon>Bacteroidota</taxon>
        <taxon>Sphingobacteriia</taxon>
        <taxon>Sphingobacteriales</taxon>
        <taxon>Sphingobacteriaceae</taxon>
        <taxon>Pedobacter</taxon>
    </lineage>
</organism>
<reference evidence="2 3" key="1">
    <citation type="submission" date="2019-02" db="EMBL/GenBank/DDBJ databases">
        <title>Pedobacter sp. nov., a novel speices isolated from soil of pinguins habitat in Antarcitica.</title>
        <authorList>
            <person name="He R.-H."/>
        </authorList>
    </citation>
    <scope>NUCLEOTIDE SEQUENCE [LARGE SCALE GENOMIC DNA]</scope>
    <source>
        <strain evidence="2 3">E01020</strain>
    </source>
</reference>
<feature type="transmembrane region" description="Helical" evidence="1">
    <location>
        <begin position="90"/>
        <end position="112"/>
    </location>
</feature>
<feature type="transmembrane region" description="Helical" evidence="1">
    <location>
        <begin position="22"/>
        <end position="44"/>
    </location>
</feature>
<sequence length="125" mass="14207">MAFNFEQFFGYESQINQNPDLVLIYGFATIVFGILGIILISFVLRKIGLTIVISNLLNPIILSLLICAAIAVPPTILFKLLTNDLSGVKLIYIWISILIGIHIFTFLNYAMIKKWFYSFDKSQKL</sequence>
<proteinExistence type="predicted"/>
<dbReference type="AlphaFoldDB" id="A0A4R5MHQ8"/>
<keyword evidence="1" id="KW-0472">Membrane</keyword>
<evidence type="ECO:0000256" key="1">
    <source>
        <dbReference type="SAM" id="Phobius"/>
    </source>
</evidence>
<dbReference type="OrthoDB" id="772978at2"/>
<gene>
    <name evidence="2" type="ORF">EZJ43_15165</name>
</gene>
<dbReference type="RefSeq" id="WP_133263562.1">
    <property type="nucleotide sequence ID" value="NZ_SJCY01000013.1"/>
</dbReference>
<evidence type="ECO:0000313" key="2">
    <source>
        <dbReference type="EMBL" id="TDG35064.1"/>
    </source>
</evidence>
<name>A0A4R5MHQ8_9SPHI</name>
<feature type="transmembrane region" description="Helical" evidence="1">
    <location>
        <begin position="56"/>
        <end position="78"/>
    </location>
</feature>
<dbReference type="EMBL" id="SJCY01000013">
    <property type="protein sequence ID" value="TDG35064.1"/>
    <property type="molecule type" value="Genomic_DNA"/>
</dbReference>
<protein>
    <submittedName>
        <fullName evidence="2">Uncharacterized protein</fullName>
    </submittedName>
</protein>